<dbReference type="AlphaFoldDB" id="A0A8J4YFA6"/>
<comment type="caution">
    <text evidence="2">The sequence shown here is derived from an EMBL/GenBank/DDBJ whole genome shotgun (WGS) entry which is preliminary data.</text>
</comment>
<name>A0A8J4YFA6_CHIOP</name>
<keyword evidence="3" id="KW-1185">Reference proteome</keyword>
<evidence type="ECO:0000313" key="3">
    <source>
        <dbReference type="Proteomes" id="UP000770661"/>
    </source>
</evidence>
<evidence type="ECO:0000313" key="2">
    <source>
        <dbReference type="EMBL" id="KAG0721824.1"/>
    </source>
</evidence>
<protein>
    <submittedName>
        <fullName evidence="2">Uncharacterized protein</fullName>
    </submittedName>
</protein>
<gene>
    <name evidence="2" type="ORF">GWK47_045645</name>
</gene>
<evidence type="ECO:0000256" key="1">
    <source>
        <dbReference type="SAM" id="MobiDB-lite"/>
    </source>
</evidence>
<organism evidence="2 3">
    <name type="scientific">Chionoecetes opilio</name>
    <name type="common">Atlantic snow crab</name>
    <name type="synonym">Cancer opilio</name>
    <dbReference type="NCBI Taxonomy" id="41210"/>
    <lineage>
        <taxon>Eukaryota</taxon>
        <taxon>Metazoa</taxon>
        <taxon>Ecdysozoa</taxon>
        <taxon>Arthropoda</taxon>
        <taxon>Crustacea</taxon>
        <taxon>Multicrustacea</taxon>
        <taxon>Malacostraca</taxon>
        <taxon>Eumalacostraca</taxon>
        <taxon>Eucarida</taxon>
        <taxon>Decapoda</taxon>
        <taxon>Pleocyemata</taxon>
        <taxon>Brachyura</taxon>
        <taxon>Eubrachyura</taxon>
        <taxon>Majoidea</taxon>
        <taxon>Majidae</taxon>
        <taxon>Chionoecetes</taxon>
    </lineage>
</organism>
<dbReference type="Proteomes" id="UP000770661">
    <property type="component" value="Unassembled WGS sequence"/>
</dbReference>
<feature type="compositionally biased region" description="Polar residues" evidence="1">
    <location>
        <begin position="133"/>
        <end position="152"/>
    </location>
</feature>
<proteinExistence type="predicted"/>
<reference evidence="2" key="1">
    <citation type="submission" date="2020-07" db="EMBL/GenBank/DDBJ databases">
        <title>The High-quality genome of the commercially important snow crab, Chionoecetes opilio.</title>
        <authorList>
            <person name="Jeong J.-H."/>
            <person name="Ryu S."/>
        </authorList>
    </citation>
    <scope>NUCLEOTIDE SEQUENCE</scope>
    <source>
        <strain evidence="2">MADBK_172401_WGS</strain>
        <tissue evidence="2">Digestive gland</tissue>
    </source>
</reference>
<feature type="region of interest" description="Disordered" evidence="1">
    <location>
        <begin position="125"/>
        <end position="162"/>
    </location>
</feature>
<sequence>MHQLAGSVIGGEELYEVLRCFHRLSLRGIHEGPSITESFEDSNVRTRGRAEAGFEDILEDHLVDMMAAGQPKQASSEFLLNPNPSTLHHASVRSRGVETEGDDLVLTPASSTSFKTTAATFLPVESKLAGTPRRNSASSSPVRRTAMRSSVSPERDGRSFPSQCRTNLSGISWFRSSTIFSAACSLPAIRARWTVLFETAILPMSIPRT</sequence>
<dbReference type="EMBL" id="JACEEZ010010434">
    <property type="protein sequence ID" value="KAG0721824.1"/>
    <property type="molecule type" value="Genomic_DNA"/>
</dbReference>
<accession>A0A8J4YFA6</accession>